<organism evidence="2 3">
    <name type="scientific">Streptomyces clavifer</name>
    <dbReference type="NCBI Taxonomy" id="68188"/>
    <lineage>
        <taxon>Bacteria</taxon>
        <taxon>Bacillati</taxon>
        <taxon>Actinomycetota</taxon>
        <taxon>Actinomycetes</taxon>
        <taxon>Kitasatosporales</taxon>
        <taxon>Streptomycetaceae</taxon>
        <taxon>Streptomyces</taxon>
    </lineage>
</organism>
<protein>
    <recommendedName>
        <fullName evidence="4">ABC transporter permease</fullName>
    </recommendedName>
</protein>
<evidence type="ECO:0000313" key="2">
    <source>
        <dbReference type="EMBL" id="MBP2357903.1"/>
    </source>
</evidence>
<dbReference type="EMBL" id="JAGINS010000001">
    <property type="protein sequence ID" value="MBP2357903.1"/>
    <property type="molecule type" value="Genomic_DNA"/>
</dbReference>
<comment type="caution">
    <text evidence="2">The sequence shown here is derived from an EMBL/GenBank/DDBJ whole genome shotgun (WGS) entry which is preliminary data.</text>
</comment>
<evidence type="ECO:0000313" key="3">
    <source>
        <dbReference type="Proteomes" id="UP001519311"/>
    </source>
</evidence>
<name>A0ABS4V1Y2_9ACTN</name>
<keyword evidence="3" id="KW-1185">Reference proteome</keyword>
<evidence type="ECO:0000256" key="1">
    <source>
        <dbReference type="SAM" id="Phobius"/>
    </source>
</evidence>
<feature type="transmembrane region" description="Helical" evidence="1">
    <location>
        <begin position="175"/>
        <end position="196"/>
    </location>
</feature>
<feature type="transmembrane region" description="Helical" evidence="1">
    <location>
        <begin position="38"/>
        <end position="61"/>
    </location>
</feature>
<evidence type="ECO:0008006" key="4">
    <source>
        <dbReference type="Google" id="ProtNLM"/>
    </source>
</evidence>
<gene>
    <name evidence="2" type="ORF">JOF59_000303</name>
</gene>
<feature type="transmembrane region" description="Helical" evidence="1">
    <location>
        <begin position="253"/>
        <end position="274"/>
    </location>
</feature>
<proteinExistence type="predicted"/>
<reference evidence="2 3" key="1">
    <citation type="submission" date="2021-03" db="EMBL/GenBank/DDBJ databases">
        <title>Sequencing the genomes of 1000 actinobacteria strains.</title>
        <authorList>
            <person name="Klenk H.-P."/>
        </authorList>
    </citation>
    <scope>NUCLEOTIDE SEQUENCE [LARGE SCALE GENOMIC DNA]</scope>
    <source>
        <strain evidence="2 3">DSM 40843</strain>
    </source>
</reference>
<feature type="transmembrane region" description="Helical" evidence="1">
    <location>
        <begin position="127"/>
        <end position="155"/>
    </location>
</feature>
<feature type="transmembrane region" description="Helical" evidence="1">
    <location>
        <begin position="81"/>
        <end position="106"/>
    </location>
</feature>
<keyword evidence="1" id="KW-1133">Transmembrane helix</keyword>
<accession>A0ABS4V1Y2</accession>
<sequence length="279" mass="27105">MSTTLTAGPAVGTTGRKVTGRGVLRSEWVKFWSLRSSWITLVASVAALLVFGSVASFTYSSDGGAALNGPPGAGAGGPGDAVSLALAGSTFAALGVGVLGVLMSAGEYGTGMVRSTFAAVPGRLPVLWAKATVIGPLAAIVAMAGVLAAFLTGTVGLDGETIALSLGDDGVPRSLVGAAVYLGLVAVLGVALGSLVRSTAAGIASLVGILFILPGLGSLLPGSLHDSISPYLPSNAGSSIFALQEASGSLSPAAGLAVFAGWVALAGAGAAVRLKKTDV</sequence>
<keyword evidence="1" id="KW-0472">Membrane</keyword>
<dbReference type="RefSeq" id="WP_056792300.1">
    <property type="nucleotide sequence ID" value="NZ_BMWJ01000002.1"/>
</dbReference>
<feature type="transmembrane region" description="Helical" evidence="1">
    <location>
        <begin position="203"/>
        <end position="224"/>
    </location>
</feature>
<keyword evidence="1" id="KW-0812">Transmembrane</keyword>
<dbReference type="Proteomes" id="UP001519311">
    <property type="component" value="Unassembled WGS sequence"/>
</dbReference>